<dbReference type="Pfam" id="PF06985">
    <property type="entry name" value="HET"/>
    <property type="match status" value="1"/>
</dbReference>
<name>A0AAD4HWY6_9PEZI</name>
<dbReference type="InterPro" id="IPR010730">
    <property type="entry name" value="HET"/>
</dbReference>
<dbReference type="PANTHER" id="PTHR33112:SF16">
    <property type="entry name" value="HETEROKARYON INCOMPATIBILITY DOMAIN-CONTAINING PROTEIN"/>
    <property type="match status" value="1"/>
</dbReference>
<sequence length="523" mass="57227">MGADNLPRRFRRLRDLVYPPPGTARLQNAKNLVGSWVAISCPELNTVALGGQLDYLTALTTASDDSAATANYLSSQRVRLYVTPNKGQLGQYVALSYCWGGPQTFSLEQHNLEKLQHEATHASALPQTLQDAILVTHHLGFEYLWIDALCIIQDDADDKLREIGEMQNTYQNAAVTIAAATASSVNQGFLNPPTQCSRTYPSCSVPVTLTNGSGSEQGTLTISPQHAQNTKDFPINKRGWTYQEALLSPRLLVFGDLEPFLRCQTKEATLPAPTCVSYDARAIQPPRFANEMQSGPGYNVLDEDGASVDLRLEFQWPRLVEQYTQRELGLWEDRPHAIAGVVGALARITGDACRYGVWRSCPVACLLWAVDSEGGSARIAGVPTWSWMSVTAPVELNRVQIMKEPEAAVEWEEGADLAAKRLCISCRVLGEEEALSAPPGGSVPLLDWDLDVGEVGPMPDGDSRRPAVSEPLYFLVIARQVDQKLFAFVATSSGDGVYHRRGIAELKSTAAITSKPRQRISLE</sequence>
<evidence type="ECO:0000313" key="3">
    <source>
        <dbReference type="Proteomes" id="UP001197093"/>
    </source>
</evidence>
<evidence type="ECO:0000259" key="1">
    <source>
        <dbReference type="Pfam" id="PF06985"/>
    </source>
</evidence>
<evidence type="ECO:0000313" key="2">
    <source>
        <dbReference type="EMBL" id="KAG7287417.1"/>
    </source>
</evidence>
<dbReference type="EMBL" id="JAHCVI010000003">
    <property type="protein sequence ID" value="KAG7287417.1"/>
    <property type="molecule type" value="Genomic_DNA"/>
</dbReference>
<protein>
    <recommendedName>
        <fullName evidence="1">Heterokaryon incompatibility domain-containing protein</fullName>
    </recommendedName>
</protein>
<comment type="caution">
    <text evidence="2">The sequence shown here is derived from an EMBL/GenBank/DDBJ whole genome shotgun (WGS) entry which is preliminary data.</text>
</comment>
<gene>
    <name evidence="2" type="ORF">NEMBOFW57_006928</name>
</gene>
<accession>A0AAD4HWY6</accession>
<feature type="domain" description="Heterokaryon incompatibility" evidence="1">
    <location>
        <begin position="92"/>
        <end position="244"/>
    </location>
</feature>
<proteinExistence type="predicted"/>
<keyword evidence="3" id="KW-1185">Reference proteome</keyword>
<dbReference type="PANTHER" id="PTHR33112">
    <property type="entry name" value="DOMAIN PROTEIN, PUTATIVE-RELATED"/>
    <property type="match status" value="1"/>
</dbReference>
<dbReference type="AlphaFoldDB" id="A0AAD4HWY6"/>
<reference evidence="2" key="1">
    <citation type="submission" date="2023-02" db="EMBL/GenBank/DDBJ databases">
        <authorList>
            <person name="Palmer J.M."/>
        </authorList>
    </citation>
    <scope>NUCLEOTIDE SEQUENCE</scope>
    <source>
        <strain evidence="2">FW57</strain>
    </source>
</reference>
<dbReference type="Proteomes" id="UP001197093">
    <property type="component" value="Unassembled WGS sequence"/>
</dbReference>
<organism evidence="2 3">
    <name type="scientific">Staphylotrichum longicolle</name>
    <dbReference type="NCBI Taxonomy" id="669026"/>
    <lineage>
        <taxon>Eukaryota</taxon>
        <taxon>Fungi</taxon>
        <taxon>Dikarya</taxon>
        <taxon>Ascomycota</taxon>
        <taxon>Pezizomycotina</taxon>
        <taxon>Sordariomycetes</taxon>
        <taxon>Sordariomycetidae</taxon>
        <taxon>Sordariales</taxon>
        <taxon>Chaetomiaceae</taxon>
        <taxon>Staphylotrichum</taxon>
    </lineage>
</organism>